<feature type="compositionally biased region" description="Low complexity" evidence="6">
    <location>
        <begin position="902"/>
        <end position="916"/>
    </location>
</feature>
<dbReference type="Gene3D" id="4.10.240.10">
    <property type="entry name" value="Zn(2)-C6 fungal-type DNA-binding domain"/>
    <property type="match status" value="1"/>
</dbReference>
<evidence type="ECO:0000313" key="9">
    <source>
        <dbReference type="Proteomes" id="UP001217417"/>
    </source>
</evidence>
<sequence>MTEPHDQRAPVSSAVVNNANHSSANESFTRALDDPQPAAAPTDAVRASWTTTTDTGPAQISPRANVSNTLQTESLTESDRPPPPRLTTPAENAPPSDAGPVFAPDQPIHSQRACTHCQKHKIKCVSDGTGPCIRCRKKGFLCHIAPRKKRVSKRNRGSAGSTHSPAGSSHDGRGMANGAESPEDEIMDDIESHNPEDRQSARRAGVAIGGSGNACLNVSGNGNVDVNTAYAANASYAEPDVKVSSTASSSVDGNNREIWLPPEAIGSTPSRPSPPAKVSCLPESMKQSTISSCDNYTIYLSLTFVCPEIFRRTVDVDWHSNVTTLAQDVNGSLPLVRSIVDSPTSSIYALSFQNEPAQVARYNLPTSPEAMKTVAEWRKQYGEVFIDVYFNLINPSQPIIHRGHFMAAYIANKESVILLLAIFAVSVPYCTLGTSDDRRTLQTKFIQHLFGHYSYKLSMPTMEAVQALSLIADSTADRGVLMTHAAVVAAAVELRLHVDCSEWNIPDWERALRKALWWSICIRDAWTIMRFVGTPKVMSEYYDTKLPTTAELSLLTSMDESDNLRHASCTIRVNRSRINVSMESCLRSFISVAKLSEILLEVNRSLYQLKGLRFISQQPAAAASHIAELMESRLQELTASWIREESEQGYELMEPDLYRAMMLHFVRLCIYSQFLPHKHVNIRPDRFLMDFYTRFLDATQGCIDTLQKFKNVKFSNYWPSWLNHLVIMHLFVLYDVLIAIISRYFKTYRVAKNKADADEAAPHNKHLPMLQSQRRAMLLEILDQDRFSSRVLQYSTDLMSTIGNLAATWDQPNEIYKMMLKASRAFGLADVIDAPGMAQYMQQYVADTAKSTGESSLQKPSQQQQRRTESSSQTAPQQQSASAQYPAPQLSLSQAVPLNGVQQQQEPTQTHIQPQPLHSQPTRTATSSSSSSSQTLLPPVYQLPTVGPLQNMINPSLQSLMVSPSQPPQHPPHPTQLGLQQTQPSCYGIAQILNQEQPQVQATEQSVGYGNNNSTEQQPSAASTLHPQHSSFVGPFSGRMQQNLYADATGTTNTSADSGVQNGPQAGGNVAGGGGVQAIGSFDDFFTNLSINLFEGLADFHPDFIL</sequence>
<dbReference type="GeneID" id="80879540"/>
<dbReference type="SMART" id="SM00066">
    <property type="entry name" value="GAL4"/>
    <property type="match status" value="1"/>
</dbReference>
<dbReference type="Pfam" id="PF00172">
    <property type="entry name" value="Zn_clus"/>
    <property type="match status" value="1"/>
</dbReference>
<feature type="compositionally biased region" description="Polar residues" evidence="6">
    <location>
        <begin position="998"/>
        <end position="1031"/>
    </location>
</feature>
<evidence type="ECO:0000256" key="6">
    <source>
        <dbReference type="SAM" id="MobiDB-lite"/>
    </source>
</evidence>
<dbReference type="SUPFAM" id="SSF57701">
    <property type="entry name" value="Zn2/Cys6 DNA-binding domain"/>
    <property type="match status" value="1"/>
</dbReference>
<keyword evidence="1" id="KW-0479">Metal-binding</keyword>
<feature type="compositionally biased region" description="Polar residues" evidence="6">
    <location>
        <begin position="158"/>
        <end position="167"/>
    </location>
</feature>
<dbReference type="GO" id="GO:0000981">
    <property type="term" value="F:DNA-binding transcription factor activity, RNA polymerase II-specific"/>
    <property type="evidence" value="ECO:0007669"/>
    <property type="project" value="InterPro"/>
</dbReference>
<evidence type="ECO:0000256" key="1">
    <source>
        <dbReference type="ARBA" id="ARBA00022723"/>
    </source>
</evidence>
<dbReference type="Pfam" id="PF04082">
    <property type="entry name" value="Fungal_trans"/>
    <property type="match status" value="1"/>
</dbReference>
<dbReference type="GO" id="GO:0003677">
    <property type="term" value="F:DNA binding"/>
    <property type="evidence" value="ECO:0007669"/>
    <property type="project" value="InterPro"/>
</dbReference>
<keyword evidence="9" id="KW-1185">Reference proteome</keyword>
<feature type="domain" description="Zn(2)-C6 fungal-type" evidence="7">
    <location>
        <begin position="113"/>
        <end position="144"/>
    </location>
</feature>
<name>A0AAD7VS23_9ASCO</name>
<feature type="compositionally biased region" description="Low complexity" evidence="6">
    <location>
        <begin position="861"/>
        <end position="887"/>
    </location>
</feature>
<comment type="caution">
    <text evidence="8">The sequence shown here is derived from an EMBL/GenBank/DDBJ whole genome shotgun (WGS) entry which is preliminary data.</text>
</comment>
<accession>A0AAD7VS23</accession>
<feature type="region of interest" description="Disordered" evidence="6">
    <location>
        <begin position="1049"/>
        <end position="1069"/>
    </location>
</feature>
<evidence type="ECO:0000313" key="8">
    <source>
        <dbReference type="EMBL" id="KAJ8099234.1"/>
    </source>
</evidence>
<keyword evidence="4" id="KW-0804">Transcription</keyword>
<dbReference type="InterPro" id="IPR007219">
    <property type="entry name" value="XnlR_reg_dom"/>
</dbReference>
<evidence type="ECO:0000259" key="7">
    <source>
        <dbReference type="PROSITE" id="PS50048"/>
    </source>
</evidence>
<evidence type="ECO:0000256" key="3">
    <source>
        <dbReference type="ARBA" id="ARBA00023015"/>
    </source>
</evidence>
<dbReference type="InterPro" id="IPR050797">
    <property type="entry name" value="Carb_Metab_Trans_Reg"/>
</dbReference>
<feature type="compositionally biased region" description="Low complexity" evidence="6">
    <location>
        <begin position="34"/>
        <end position="44"/>
    </location>
</feature>
<feature type="compositionally biased region" description="Polar residues" evidence="6">
    <location>
        <begin position="917"/>
        <end position="926"/>
    </location>
</feature>
<keyword evidence="2" id="KW-0862">Zinc</keyword>
<feature type="region of interest" description="Disordered" evidence="6">
    <location>
        <begin position="851"/>
        <end position="887"/>
    </location>
</feature>
<feature type="compositionally biased region" description="Polar residues" evidence="6">
    <location>
        <begin position="851"/>
        <end position="860"/>
    </location>
</feature>
<feature type="compositionally biased region" description="Low complexity" evidence="6">
    <location>
        <begin position="9"/>
        <end position="25"/>
    </location>
</feature>
<dbReference type="Proteomes" id="UP001217417">
    <property type="component" value="Unassembled WGS sequence"/>
</dbReference>
<feature type="compositionally biased region" description="Basic residues" evidence="6">
    <location>
        <begin position="146"/>
        <end position="156"/>
    </location>
</feature>
<protein>
    <submittedName>
        <fullName evidence="8">Fungal-specific transcription factor domain-containing protein</fullName>
    </submittedName>
</protein>
<keyword evidence="5" id="KW-0539">Nucleus</keyword>
<dbReference type="InterPro" id="IPR001138">
    <property type="entry name" value="Zn2Cys6_DnaBD"/>
</dbReference>
<feature type="region of interest" description="Disordered" evidence="6">
    <location>
        <begin position="959"/>
        <end position="980"/>
    </location>
</feature>
<evidence type="ECO:0000256" key="5">
    <source>
        <dbReference type="ARBA" id="ARBA00023242"/>
    </source>
</evidence>
<feature type="compositionally biased region" description="Polar residues" evidence="6">
    <location>
        <begin position="48"/>
        <end position="75"/>
    </location>
</feature>
<dbReference type="PANTHER" id="PTHR31668">
    <property type="entry name" value="GLUCOSE TRANSPORT TRANSCRIPTION REGULATOR RGT1-RELATED-RELATED"/>
    <property type="match status" value="1"/>
</dbReference>
<feature type="compositionally biased region" description="Pro residues" evidence="6">
    <location>
        <begin position="965"/>
        <end position="974"/>
    </location>
</feature>
<feature type="region of interest" description="Disordered" evidence="6">
    <location>
        <begin position="1"/>
        <end position="103"/>
    </location>
</feature>
<proteinExistence type="predicted"/>
<reference evidence="8" key="1">
    <citation type="submission" date="2023-03" db="EMBL/GenBank/DDBJ databases">
        <title>Near-Complete genome sequence of Lipomyces tetrasporous NRRL Y-64009, an oleaginous yeast capable of growing on lignocellulosic hydrolysates.</title>
        <authorList>
            <consortium name="Lawrence Berkeley National Laboratory"/>
            <person name="Jagtap S.S."/>
            <person name="Liu J.-J."/>
            <person name="Walukiewicz H.E."/>
            <person name="Pangilinan J."/>
            <person name="Lipzen A."/>
            <person name="Ahrendt S."/>
            <person name="Koriabine M."/>
            <person name="Cobaugh K."/>
            <person name="Salamov A."/>
            <person name="Yoshinaga Y."/>
            <person name="Ng V."/>
            <person name="Daum C."/>
            <person name="Grigoriev I.V."/>
            <person name="Slininger P.J."/>
            <person name="Dien B.S."/>
            <person name="Jin Y.-S."/>
            <person name="Rao C.V."/>
        </authorList>
    </citation>
    <scope>NUCLEOTIDE SEQUENCE</scope>
    <source>
        <strain evidence="8">NRRL Y-64009</strain>
    </source>
</reference>
<keyword evidence="3" id="KW-0805">Transcription regulation</keyword>
<dbReference type="CDD" id="cd12148">
    <property type="entry name" value="fungal_TF_MHR"/>
    <property type="match status" value="1"/>
</dbReference>
<dbReference type="RefSeq" id="XP_056042684.1">
    <property type="nucleotide sequence ID" value="XM_056184374.1"/>
</dbReference>
<dbReference type="GO" id="GO:0006351">
    <property type="term" value="P:DNA-templated transcription"/>
    <property type="evidence" value="ECO:0007669"/>
    <property type="project" value="InterPro"/>
</dbReference>
<dbReference type="EMBL" id="JARPMG010000007">
    <property type="protein sequence ID" value="KAJ8099234.1"/>
    <property type="molecule type" value="Genomic_DNA"/>
</dbReference>
<evidence type="ECO:0000256" key="2">
    <source>
        <dbReference type="ARBA" id="ARBA00022833"/>
    </source>
</evidence>
<feature type="compositionally biased region" description="Polar residues" evidence="6">
    <location>
        <begin position="1049"/>
        <end position="1060"/>
    </location>
</feature>
<gene>
    <name evidence="8" type="ORF">POJ06DRAFT_131288</name>
</gene>
<dbReference type="CDD" id="cd00067">
    <property type="entry name" value="GAL4"/>
    <property type="match status" value="1"/>
</dbReference>
<feature type="region of interest" description="Disordered" evidence="6">
    <location>
        <begin position="146"/>
        <end position="181"/>
    </location>
</feature>
<dbReference type="InterPro" id="IPR036864">
    <property type="entry name" value="Zn2-C6_fun-type_DNA-bd_sf"/>
</dbReference>
<feature type="region of interest" description="Disordered" evidence="6">
    <location>
        <begin position="998"/>
        <end position="1037"/>
    </location>
</feature>
<organism evidence="8 9">
    <name type="scientific">Lipomyces tetrasporus</name>
    <dbReference type="NCBI Taxonomy" id="54092"/>
    <lineage>
        <taxon>Eukaryota</taxon>
        <taxon>Fungi</taxon>
        <taxon>Dikarya</taxon>
        <taxon>Ascomycota</taxon>
        <taxon>Saccharomycotina</taxon>
        <taxon>Lipomycetes</taxon>
        <taxon>Lipomycetales</taxon>
        <taxon>Lipomycetaceae</taxon>
        <taxon>Lipomyces</taxon>
    </lineage>
</organism>
<dbReference type="AlphaFoldDB" id="A0AAD7VS23"/>
<dbReference type="GO" id="GO:0008270">
    <property type="term" value="F:zinc ion binding"/>
    <property type="evidence" value="ECO:0007669"/>
    <property type="project" value="InterPro"/>
</dbReference>
<evidence type="ECO:0000256" key="4">
    <source>
        <dbReference type="ARBA" id="ARBA00023163"/>
    </source>
</evidence>
<dbReference type="PROSITE" id="PS50048">
    <property type="entry name" value="ZN2_CY6_FUNGAL_2"/>
    <property type="match status" value="1"/>
</dbReference>
<feature type="region of interest" description="Disordered" evidence="6">
    <location>
        <begin position="900"/>
        <end position="942"/>
    </location>
</feature>